<dbReference type="Gene3D" id="3.40.50.720">
    <property type="entry name" value="NAD(P)-binding Rossmann-like Domain"/>
    <property type="match status" value="1"/>
</dbReference>
<feature type="region of interest" description="Disordered" evidence="1">
    <location>
        <begin position="1"/>
        <end position="25"/>
    </location>
</feature>
<sequence>MHDAEKHRRDEVDVSTPSPAPSPGPTVLITGAAGGVARYLVPALRSAYTLRLTDRISAPDAIVGDLGDAAFARRVCAEVQTVVHLAADADPNQPWQRLREPNANAVANVLEGAAAAGVSRVVLASSLHAMGGHADAGETEVGEDAPAYPCCTYGALKVFAENLGRLYADQERLRVVCLRLGGVRDRPMARSWLPGWLSGPDLVRLVTAALTADVRYGSYHGVSANSARLWRWDRARAELGYHPTDDSARYAGQVPDDVPAESPAGIRPRHRLLHLT</sequence>
<comment type="caution">
    <text evidence="3">The sequence shown here is derived from an EMBL/GenBank/DDBJ whole genome shotgun (WGS) entry which is preliminary data.</text>
</comment>
<keyword evidence="4" id="KW-1185">Reference proteome</keyword>
<name>A0ABV6P2S4_9ACTN</name>
<protein>
    <submittedName>
        <fullName evidence="3">NAD-dependent epimerase/dehydratase family protein</fullName>
    </submittedName>
</protein>
<organism evidence="3 4">
    <name type="scientific">Plantactinospora siamensis</name>
    <dbReference type="NCBI Taxonomy" id="555372"/>
    <lineage>
        <taxon>Bacteria</taxon>
        <taxon>Bacillati</taxon>
        <taxon>Actinomycetota</taxon>
        <taxon>Actinomycetes</taxon>
        <taxon>Micromonosporales</taxon>
        <taxon>Micromonosporaceae</taxon>
        <taxon>Plantactinospora</taxon>
    </lineage>
</organism>
<dbReference type="Proteomes" id="UP001589894">
    <property type="component" value="Unassembled WGS sequence"/>
</dbReference>
<gene>
    <name evidence="3" type="ORF">ACFFHU_24730</name>
</gene>
<dbReference type="Pfam" id="PF01370">
    <property type="entry name" value="Epimerase"/>
    <property type="match status" value="1"/>
</dbReference>
<dbReference type="InterPro" id="IPR036291">
    <property type="entry name" value="NAD(P)-bd_dom_sf"/>
</dbReference>
<evidence type="ECO:0000313" key="4">
    <source>
        <dbReference type="Proteomes" id="UP001589894"/>
    </source>
</evidence>
<proteinExistence type="predicted"/>
<reference evidence="3 4" key="1">
    <citation type="submission" date="2024-09" db="EMBL/GenBank/DDBJ databases">
        <authorList>
            <person name="Sun Q."/>
            <person name="Mori K."/>
        </authorList>
    </citation>
    <scope>NUCLEOTIDE SEQUENCE [LARGE SCALE GENOMIC DNA]</scope>
    <source>
        <strain evidence="3 4">TBRC 2205</strain>
    </source>
</reference>
<feature type="compositionally biased region" description="Basic and acidic residues" evidence="1">
    <location>
        <begin position="1"/>
        <end position="12"/>
    </location>
</feature>
<feature type="domain" description="NAD-dependent epimerase/dehydratase" evidence="2">
    <location>
        <begin position="27"/>
        <end position="181"/>
    </location>
</feature>
<dbReference type="RefSeq" id="WP_377342627.1">
    <property type="nucleotide sequence ID" value="NZ_JBHLUE010000020.1"/>
</dbReference>
<dbReference type="PANTHER" id="PTHR43245">
    <property type="entry name" value="BIFUNCTIONAL POLYMYXIN RESISTANCE PROTEIN ARNA"/>
    <property type="match status" value="1"/>
</dbReference>
<dbReference type="SUPFAM" id="SSF51735">
    <property type="entry name" value="NAD(P)-binding Rossmann-fold domains"/>
    <property type="match status" value="1"/>
</dbReference>
<accession>A0ABV6P2S4</accession>
<evidence type="ECO:0000313" key="3">
    <source>
        <dbReference type="EMBL" id="MFC0567332.1"/>
    </source>
</evidence>
<dbReference type="InterPro" id="IPR001509">
    <property type="entry name" value="Epimerase_deHydtase"/>
</dbReference>
<evidence type="ECO:0000256" key="1">
    <source>
        <dbReference type="SAM" id="MobiDB-lite"/>
    </source>
</evidence>
<evidence type="ECO:0000259" key="2">
    <source>
        <dbReference type="Pfam" id="PF01370"/>
    </source>
</evidence>
<dbReference type="InterPro" id="IPR050177">
    <property type="entry name" value="Lipid_A_modif_metabolic_enz"/>
</dbReference>
<dbReference type="EMBL" id="JBHLUE010000020">
    <property type="protein sequence ID" value="MFC0567332.1"/>
    <property type="molecule type" value="Genomic_DNA"/>
</dbReference>
<dbReference type="PANTHER" id="PTHR43245:SF55">
    <property type="entry name" value="NAD(P)-BINDING DOMAIN-CONTAINING PROTEIN"/>
    <property type="match status" value="1"/>
</dbReference>